<dbReference type="InterPro" id="IPR036388">
    <property type="entry name" value="WH-like_DNA-bd_sf"/>
</dbReference>
<dbReference type="Gene3D" id="1.20.120.530">
    <property type="entry name" value="GntR ligand-binding domain-like"/>
    <property type="match status" value="1"/>
</dbReference>
<dbReference type="InterPro" id="IPR036390">
    <property type="entry name" value="WH_DNA-bd_sf"/>
</dbReference>
<dbReference type="Proteomes" id="UP000706039">
    <property type="component" value="Unassembled WGS sequence"/>
</dbReference>
<dbReference type="PANTHER" id="PTHR43537:SF20">
    <property type="entry name" value="HTH-TYPE TRANSCRIPTIONAL REPRESSOR GLAR"/>
    <property type="match status" value="1"/>
</dbReference>
<dbReference type="Pfam" id="PF00392">
    <property type="entry name" value="GntR"/>
    <property type="match status" value="1"/>
</dbReference>
<accession>A0ABS7PMC8</accession>
<evidence type="ECO:0000259" key="4">
    <source>
        <dbReference type="PROSITE" id="PS50949"/>
    </source>
</evidence>
<keyword evidence="3" id="KW-0804">Transcription</keyword>
<evidence type="ECO:0000313" key="6">
    <source>
        <dbReference type="Proteomes" id="UP000706039"/>
    </source>
</evidence>
<evidence type="ECO:0000256" key="3">
    <source>
        <dbReference type="ARBA" id="ARBA00023163"/>
    </source>
</evidence>
<dbReference type="InterPro" id="IPR008920">
    <property type="entry name" value="TF_FadR/GntR_C"/>
</dbReference>
<dbReference type="InterPro" id="IPR000524">
    <property type="entry name" value="Tscrpt_reg_HTH_GntR"/>
</dbReference>
<dbReference type="SUPFAM" id="SSF48008">
    <property type="entry name" value="GntR ligand-binding domain-like"/>
    <property type="match status" value="1"/>
</dbReference>
<dbReference type="EMBL" id="JAINVV010000004">
    <property type="protein sequence ID" value="MBY8822459.1"/>
    <property type="molecule type" value="Genomic_DNA"/>
</dbReference>
<dbReference type="PANTHER" id="PTHR43537">
    <property type="entry name" value="TRANSCRIPTIONAL REGULATOR, GNTR FAMILY"/>
    <property type="match status" value="1"/>
</dbReference>
<dbReference type="SUPFAM" id="SSF46785">
    <property type="entry name" value="Winged helix' DNA-binding domain"/>
    <property type="match status" value="1"/>
</dbReference>
<dbReference type="Gene3D" id="1.10.10.10">
    <property type="entry name" value="Winged helix-like DNA-binding domain superfamily/Winged helix DNA-binding domain"/>
    <property type="match status" value="1"/>
</dbReference>
<dbReference type="PROSITE" id="PS50949">
    <property type="entry name" value="HTH_GNTR"/>
    <property type="match status" value="1"/>
</dbReference>
<gene>
    <name evidence="5" type="ORF">K7G82_09160</name>
</gene>
<proteinExistence type="predicted"/>
<keyword evidence="2" id="KW-0238">DNA-binding</keyword>
<organism evidence="5 6">
    <name type="scientific">Sphingomonas colocasiae</name>
    <dbReference type="NCBI Taxonomy" id="1848973"/>
    <lineage>
        <taxon>Bacteria</taxon>
        <taxon>Pseudomonadati</taxon>
        <taxon>Pseudomonadota</taxon>
        <taxon>Alphaproteobacteria</taxon>
        <taxon>Sphingomonadales</taxon>
        <taxon>Sphingomonadaceae</taxon>
        <taxon>Sphingomonas</taxon>
    </lineage>
</organism>
<comment type="caution">
    <text evidence="5">The sequence shown here is derived from an EMBL/GenBank/DDBJ whole genome shotgun (WGS) entry which is preliminary data.</text>
</comment>
<protein>
    <submittedName>
        <fullName evidence="5">FCD domain-containing protein</fullName>
    </submittedName>
</protein>
<keyword evidence="1" id="KW-0805">Transcription regulation</keyword>
<name>A0ABS7PMC8_9SPHN</name>
<keyword evidence="6" id="KW-1185">Reference proteome</keyword>
<reference evidence="5 6" key="1">
    <citation type="submission" date="2021-08" db="EMBL/GenBank/DDBJ databases">
        <authorList>
            <person name="Tuo L."/>
        </authorList>
    </citation>
    <scope>NUCLEOTIDE SEQUENCE [LARGE SCALE GENOMIC DNA]</scope>
    <source>
        <strain evidence="5 6">JCM 31229</strain>
    </source>
</reference>
<evidence type="ECO:0000256" key="1">
    <source>
        <dbReference type="ARBA" id="ARBA00023015"/>
    </source>
</evidence>
<dbReference type="SMART" id="SM00345">
    <property type="entry name" value="HTH_GNTR"/>
    <property type="match status" value="1"/>
</dbReference>
<dbReference type="RefSeq" id="WP_222989537.1">
    <property type="nucleotide sequence ID" value="NZ_JAINVV010000004.1"/>
</dbReference>
<evidence type="ECO:0000256" key="2">
    <source>
        <dbReference type="ARBA" id="ARBA00023125"/>
    </source>
</evidence>
<dbReference type="Pfam" id="PF07729">
    <property type="entry name" value="FCD"/>
    <property type="match status" value="1"/>
</dbReference>
<evidence type="ECO:0000313" key="5">
    <source>
        <dbReference type="EMBL" id="MBY8822459.1"/>
    </source>
</evidence>
<dbReference type="InterPro" id="IPR011711">
    <property type="entry name" value="GntR_C"/>
</dbReference>
<feature type="domain" description="HTH gntR-type" evidence="4">
    <location>
        <begin position="23"/>
        <end position="90"/>
    </location>
</feature>
<sequence length="262" mass="29498">MARLVSVATFKDPRLQAGIDVRTNPTQAAAHWLRRDIVRGVFEPLERLKVEQLTKFYNVGHSPVREAILLVSASGLVVHEHQKGYRVAGISSTDYADLIDIYQRTYHLALTMAVERGDEDWEERVVLALHRSMKIRKVMTDAEPEDRELWQYAYKNLHNEILSGCGSPLLMGIVGDLGDRAERYVNLCADMATDRERDSHAEHRVIVDAIVAGDVDHLNVLLDRFFETGEPMRVSIRASLAALENKPRRRRAGSAATQSTAA</sequence>